<dbReference type="GO" id="GO:0003924">
    <property type="term" value="F:GTPase activity"/>
    <property type="evidence" value="ECO:0007669"/>
    <property type="project" value="TreeGrafter"/>
</dbReference>
<comment type="similarity">
    <text evidence="6">Belongs to the TRAFAC class dynamin-like GTPase superfamily. GB1/RHD3 GTPase family.</text>
</comment>
<accession>A0A5N5FBB5</accession>
<dbReference type="InterPro" id="IPR008803">
    <property type="entry name" value="RHD3/Sey1"/>
</dbReference>
<dbReference type="Gene3D" id="3.40.50.300">
    <property type="entry name" value="P-loop containing nucleotide triphosphate hydrolases"/>
    <property type="match status" value="1"/>
</dbReference>
<evidence type="ECO:0000259" key="7">
    <source>
        <dbReference type="PROSITE" id="PS51715"/>
    </source>
</evidence>
<keyword evidence="1" id="KW-0547">Nucleotide-binding</keyword>
<dbReference type="EMBL" id="SMOL01000753">
    <property type="protein sequence ID" value="KAB2600267.1"/>
    <property type="molecule type" value="Genomic_DNA"/>
</dbReference>
<evidence type="ECO:0000256" key="1">
    <source>
        <dbReference type="ARBA" id="ARBA00022741"/>
    </source>
</evidence>
<keyword evidence="2" id="KW-0378">Hydrolase</keyword>
<dbReference type="Proteomes" id="UP000327157">
    <property type="component" value="Chromosome 13"/>
</dbReference>
<dbReference type="GO" id="GO:0005525">
    <property type="term" value="F:GTP binding"/>
    <property type="evidence" value="ECO:0007669"/>
    <property type="project" value="UniProtKB-KW"/>
</dbReference>
<keyword evidence="5" id="KW-0472">Membrane</keyword>
<keyword evidence="9" id="KW-1185">Reference proteome</keyword>
<evidence type="ECO:0000256" key="5">
    <source>
        <dbReference type="ARBA" id="ARBA00023136"/>
    </source>
</evidence>
<dbReference type="SUPFAM" id="SSF52540">
    <property type="entry name" value="P-loop containing nucleoside triphosphate hydrolases"/>
    <property type="match status" value="1"/>
</dbReference>
<evidence type="ECO:0000256" key="6">
    <source>
        <dbReference type="PROSITE-ProRule" id="PRU01052"/>
    </source>
</evidence>
<dbReference type="PANTHER" id="PTHR45923:SF20">
    <property type="entry name" value="PROTEIN ROOT HAIR DEFECTIVE 3 HOMOLOG 2"/>
    <property type="match status" value="1"/>
</dbReference>
<protein>
    <submittedName>
        <fullName evidence="8">Protein ROOT HAIR DEFECTIVE 3 2-like</fullName>
    </submittedName>
</protein>
<keyword evidence="3" id="KW-0256">Endoplasmic reticulum</keyword>
<sequence length="140" mass="15488">MMKEDICATQLICGNNEFNVDGLNSFLQKVKFEKCGNSYAVVAIMGPQSGGKSTLMNHLFATGFQEMKIECGKSQTTKGIWIAKCVDIEPCTIAMDLEGSDSSERGEVIIFMFKVMLRRLNLQTKLSLFSKKVSVFVVLG</sequence>
<proteinExistence type="inferred from homology"/>
<evidence type="ECO:0000313" key="8">
    <source>
        <dbReference type="EMBL" id="KAB2600267.1"/>
    </source>
</evidence>
<dbReference type="PANTHER" id="PTHR45923">
    <property type="entry name" value="PROTEIN SEY1"/>
    <property type="match status" value="1"/>
</dbReference>
<dbReference type="AlphaFoldDB" id="A0A5N5FBB5"/>
<organism evidence="8 9">
    <name type="scientific">Pyrus ussuriensis x Pyrus communis</name>
    <dbReference type="NCBI Taxonomy" id="2448454"/>
    <lineage>
        <taxon>Eukaryota</taxon>
        <taxon>Viridiplantae</taxon>
        <taxon>Streptophyta</taxon>
        <taxon>Embryophyta</taxon>
        <taxon>Tracheophyta</taxon>
        <taxon>Spermatophyta</taxon>
        <taxon>Magnoliopsida</taxon>
        <taxon>eudicotyledons</taxon>
        <taxon>Gunneridae</taxon>
        <taxon>Pentapetalae</taxon>
        <taxon>rosids</taxon>
        <taxon>fabids</taxon>
        <taxon>Rosales</taxon>
        <taxon>Rosaceae</taxon>
        <taxon>Amygdaloideae</taxon>
        <taxon>Maleae</taxon>
        <taxon>Pyrus</taxon>
    </lineage>
</organism>
<comment type="caution">
    <text evidence="8">The sequence shown here is derived from an EMBL/GenBank/DDBJ whole genome shotgun (WGS) entry which is preliminary data.</text>
</comment>
<dbReference type="InterPro" id="IPR030386">
    <property type="entry name" value="G_GB1_RHD3_dom"/>
</dbReference>
<evidence type="ECO:0000256" key="4">
    <source>
        <dbReference type="ARBA" id="ARBA00023134"/>
    </source>
</evidence>
<reference evidence="8 9" key="3">
    <citation type="submission" date="2019-11" db="EMBL/GenBank/DDBJ databases">
        <title>A de novo genome assembly of a pear dwarfing rootstock.</title>
        <authorList>
            <person name="Wang F."/>
            <person name="Wang J."/>
            <person name="Li S."/>
            <person name="Zhang Y."/>
            <person name="Fang M."/>
            <person name="Ma L."/>
            <person name="Zhao Y."/>
            <person name="Jiang S."/>
        </authorList>
    </citation>
    <scope>NUCLEOTIDE SEQUENCE [LARGE SCALE GENOMIC DNA]</scope>
    <source>
        <strain evidence="8">S2</strain>
        <tissue evidence="8">Leaf</tissue>
    </source>
</reference>
<dbReference type="OrthoDB" id="1597724at2759"/>
<dbReference type="InterPro" id="IPR027417">
    <property type="entry name" value="P-loop_NTPase"/>
</dbReference>
<reference evidence="9" key="2">
    <citation type="submission" date="2019-10" db="EMBL/GenBank/DDBJ databases">
        <title>A de novo genome assembly of a pear dwarfing rootstock.</title>
        <authorList>
            <person name="Wang F."/>
            <person name="Wang J."/>
            <person name="Li S."/>
            <person name="Zhang Y."/>
            <person name="Fang M."/>
            <person name="Ma L."/>
            <person name="Zhao Y."/>
            <person name="Jiang S."/>
        </authorList>
    </citation>
    <scope>NUCLEOTIDE SEQUENCE [LARGE SCALE GENOMIC DNA]</scope>
</reference>
<feature type="domain" description="GB1/RHD3-type G" evidence="7">
    <location>
        <begin position="36"/>
        <end position="140"/>
    </location>
</feature>
<dbReference type="GO" id="GO:0016320">
    <property type="term" value="P:endoplasmic reticulum membrane fusion"/>
    <property type="evidence" value="ECO:0007669"/>
    <property type="project" value="TreeGrafter"/>
</dbReference>
<dbReference type="PROSITE" id="PS51715">
    <property type="entry name" value="G_GB1_RHD3"/>
    <property type="match status" value="1"/>
</dbReference>
<evidence type="ECO:0000313" key="9">
    <source>
        <dbReference type="Proteomes" id="UP000327157"/>
    </source>
</evidence>
<reference evidence="8 9" key="1">
    <citation type="submission" date="2019-09" db="EMBL/GenBank/DDBJ databases">
        <authorList>
            <person name="Ou C."/>
        </authorList>
    </citation>
    <scope>NUCLEOTIDE SEQUENCE [LARGE SCALE GENOMIC DNA]</scope>
    <source>
        <strain evidence="8">S2</strain>
        <tissue evidence="8">Leaf</tissue>
    </source>
</reference>
<keyword evidence="4" id="KW-0342">GTP-binding</keyword>
<evidence type="ECO:0000256" key="2">
    <source>
        <dbReference type="ARBA" id="ARBA00022801"/>
    </source>
</evidence>
<dbReference type="GO" id="GO:0005783">
    <property type="term" value="C:endoplasmic reticulum"/>
    <property type="evidence" value="ECO:0007669"/>
    <property type="project" value="TreeGrafter"/>
</dbReference>
<evidence type="ECO:0000256" key="3">
    <source>
        <dbReference type="ARBA" id="ARBA00022824"/>
    </source>
</evidence>
<gene>
    <name evidence="8" type="ORF">D8674_010538</name>
</gene>
<name>A0A5N5FBB5_9ROSA</name>
<dbReference type="Pfam" id="PF05879">
    <property type="entry name" value="RHD3_GTPase"/>
    <property type="match status" value="1"/>
</dbReference>